<dbReference type="OrthoDB" id="6768886at2759"/>
<accession>A0A834MKV2</accession>
<dbReference type="EMBL" id="JAACXV010000086">
    <property type="protein sequence ID" value="KAF7283860.1"/>
    <property type="molecule type" value="Genomic_DNA"/>
</dbReference>
<protein>
    <submittedName>
        <fullName evidence="1">Uncharacterized protein</fullName>
    </submittedName>
</protein>
<comment type="caution">
    <text evidence="1">The sequence shown here is derived from an EMBL/GenBank/DDBJ whole genome shotgun (WGS) entry which is preliminary data.</text>
</comment>
<keyword evidence="2" id="KW-1185">Reference proteome</keyword>
<organism evidence="1 2">
    <name type="scientific">Rhynchophorus ferrugineus</name>
    <name type="common">Red palm weevil</name>
    <name type="synonym">Curculio ferrugineus</name>
    <dbReference type="NCBI Taxonomy" id="354439"/>
    <lineage>
        <taxon>Eukaryota</taxon>
        <taxon>Metazoa</taxon>
        <taxon>Ecdysozoa</taxon>
        <taxon>Arthropoda</taxon>
        <taxon>Hexapoda</taxon>
        <taxon>Insecta</taxon>
        <taxon>Pterygota</taxon>
        <taxon>Neoptera</taxon>
        <taxon>Endopterygota</taxon>
        <taxon>Coleoptera</taxon>
        <taxon>Polyphaga</taxon>
        <taxon>Cucujiformia</taxon>
        <taxon>Curculionidae</taxon>
        <taxon>Dryophthorinae</taxon>
        <taxon>Rhynchophorus</taxon>
    </lineage>
</organism>
<dbReference type="AlphaFoldDB" id="A0A834MKV2"/>
<sequence length="141" mass="15966">MTDQRVPHIVFKIALTIQHRYGIKGSRIVEAYQALDSLQGQYTTVEKKPFEKYKFYSIMITKMSVLFITMIAVSSIEAHPQRGSPSLTLAEAQNILIGNRGSYATPDCVCVVRTRCNSEDVNSDVECHPNYAMICCRRPIF</sequence>
<dbReference type="Proteomes" id="UP000625711">
    <property type="component" value="Unassembled WGS sequence"/>
</dbReference>
<reference evidence="1" key="1">
    <citation type="submission" date="2020-08" db="EMBL/GenBank/DDBJ databases">
        <title>Genome sequencing and assembly of the red palm weevil Rhynchophorus ferrugineus.</title>
        <authorList>
            <person name="Dias G.B."/>
            <person name="Bergman C.M."/>
            <person name="Manee M."/>
        </authorList>
    </citation>
    <scope>NUCLEOTIDE SEQUENCE</scope>
    <source>
        <strain evidence="1">AA-2017</strain>
        <tissue evidence="1">Whole larva</tissue>
    </source>
</reference>
<gene>
    <name evidence="1" type="ORF">GWI33_022894</name>
</gene>
<name>A0A834MKV2_RHYFE</name>
<proteinExistence type="predicted"/>
<evidence type="ECO:0000313" key="2">
    <source>
        <dbReference type="Proteomes" id="UP000625711"/>
    </source>
</evidence>
<evidence type="ECO:0000313" key="1">
    <source>
        <dbReference type="EMBL" id="KAF7283860.1"/>
    </source>
</evidence>